<comment type="subcellular location">
    <subcellularLocation>
        <location evidence="1">Cell membrane</location>
        <topology evidence="1">Multi-pass membrane protein</topology>
    </subcellularLocation>
</comment>
<evidence type="ECO:0000313" key="10">
    <source>
        <dbReference type="EMBL" id="CAC9975512.1"/>
    </source>
</evidence>
<keyword evidence="3 7" id="KW-0812">Transmembrane</keyword>
<feature type="transmembrane region" description="Helical" evidence="7">
    <location>
        <begin position="759"/>
        <end position="782"/>
    </location>
</feature>
<keyword evidence="4 7" id="KW-1133">Transmembrane helix</keyword>
<feature type="transmembrane region" description="Helical" evidence="7">
    <location>
        <begin position="20"/>
        <end position="43"/>
    </location>
</feature>
<keyword evidence="2" id="KW-1003">Cell membrane</keyword>
<reference evidence="10 11" key="1">
    <citation type="submission" date="2020-06" db="EMBL/GenBank/DDBJ databases">
        <authorList>
            <person name="Criscuolo A."/>
        </authorList>
    </citation>
    <scope>NUCLEOTIDE SEQUENCE [LARGE SCALE GENOMIC DNA]</scope>
    <source>
        <strain evidence="10">PXU-55</strain>
    </source>
</reference>
<accession>A0A9N8P2V9</accession>
<comment type="caution">
    <text evidence="10">The sequence shown here is derived from an EMBL/GenBank/DDBJ whole genome shotgun (WGS) entry which is preliminary data.</text>
</comment>
<proteinExistence type="inferred from homology"/>
<evidence type="ECO:0000256" key="1">
    <source>
        <dbReference type="ARBA" id="ARBA00004651"/>
    </source>
</evidence>
<feature type="domain" description="ABC3 transporter permease C-terminal" evidence="8">
    <location>
        <begin position="290"/>
        <end position="405"/>
    </location>
</feature>
<dbReference type="PANTHER" id="PTHR30572:SF4">
    <property type="entry name" value="ABC TRANSPORTER PERMEASE YTRF"/>
    <property type="match status" value="1"/>
</dbReference>
<dbReference type="PANTHER" id="PTHR30572">
    <property type="entry name" value="MEMBRANE COMPONENT OF TRANSPORTER-RELATED"/>
    <property type="match status" value="1"/>
</dbReference>
<evidence type="ECO:0000313" key="11">
    <source>
        <dbReference type="Proteomes" id="UP000533639"/>
    </source>
</evidence>
<sequence>MLKLNFLLVLRQLKKDKKTFFINLLGTSFGFTAIILMSLYISYENNYDAFNENSENLFRVERTVNDKSQSQIFDSTPYELAKELKSSFPEIGNAVGARTVSNYLSVSDEIFPRNEGLITDSNFLSMFSFDFLEGDKNTALSQPMSIVLSKSLADKLFPNGDAIGKTVYLNKKHNFTVTGVFADYRKDSHMNMEYMISYSSYEGVYGIKPEKGWAESYVATYIQVKDKDQVDELSKKIEKTLANHVEEQEGTTEVLSLRPITDIYLKTLDVRSDAMGGIRNNVIVIYLFIAVAFFTGFITTVNYINLTTTQLVNRELEIGMKKVLGISKGQLRYQFIIESLIMVFGVIIVSSVLVSSILPLFSLVVDRNLSLGFSGNWLFFLKVFIIIISLGLLSGLYPVMYLSSLKINSILQGITSIKRRTFLRKGLVLFQLLIAFPLIFLSVFIISQINYLNNKDTGFDKQDVLLAWIKTPNPEDRELLKVIKDKLLQNPNVIDYSISTGAPFFASGDEIKLNWEGAEANDKILMSSYSVDYDFQRTYKLAMLKGRWFSEDFSTDAQNSCVINETAAKLLGWDNPIGKTLDDGRLKVIGVVKDFNQFSLFQKIPPMMLSMNTADLAYSLVSIKTRGGNRTDTQKFINETFNTNFIDVPVDFRFLDVGFDEGFMTALQNVMKIFILFSVISILLVIIGLYSLIAFSLTMQKKMIAIRKVLGASTKSLFLLILKEYMILYSIALGISLVLTYFTVIQVSKVFAYSVGIQWINFLSVIIMTLFIVLITICGKIWSTSKEHPLNSISRS</sequence>
<evidence type="ECO:0000256" key="6">
    <source>
        <dbReference type="ARBA" id="ARBA00038076"/>
    </source>
</evidence>
<dbReference type="RefSeq" id="WP_180859404.1">
    <property type="nucleotide sequence ID" value="NZ_CAIJDE010000049.1"/>
</dbReference>
<dbReference type="GO" id="GO:0005886">
    <property type="term" value="C:plasma membrane"/>
    <property type="evidence" value="ECO:0007669"/>
    <property type="project" value="UniProtKB-SubCell"/>
</dbReference>
<evidence type="ECO:0000256" key="5">
    <source>
        <dbReference type="ARBA" id="ARBA00023136"/>
    </source>
</evidence>
<feature type="transmembrane region" description="Helical" evidence="7">
    <location>
        <begin position="377"/>
        <end position="405"/>
    </location>
</feature>
<evidence type="ECO:0000256" key="2">
    <source>
        <dbReference type="ARBA" id="ARBA00022475"/>
    </source>
</evidence>
<dbReference type="GO" id="GO:0022857">
    <property type="term" value="F:transmembrane transporter activity"/>
    <property type="evidence" value="ECO:0007669"/>
    <property type="project" value="TreeGrafter"/>
</dbReference>
<evidence type="ECO:0000256" key="3">
    <source>
        <dbReference type="ARBA" id="ARBA00022692"/>
    </source>
</evidence>
<feature type="transmembrane region" description="Helical" evidence="7">
    <location>
        <begin position="426"/>
        <end position="446"/>
    </location>
</feature>
<feature type="domain" description="ABC3 transporter permease C-terminal" evidence="8">
    <location>
        <begin position="675"/>
        <end position="786"/>
    </location>
</feature>
<feature type="domain" description="MacB-like periplasmic core" evidence="9">
    <location>
        <begin position="502"/>
        <end position="631"/>
    </location>
</feature>
<evidence type="ECO:0000259" key="9">
    <source>
        <dbReference type="Pfam" id="PF12704"/>
    </source>
</evidence>
<feature type="transmembrane region" description="Helical" evidence="7">
    <location>
        <begin position="340"/>
        <end position="365"/>
    </location>
</feature>
<feature type="transmembrane region" description="Helical" evidence="7">
    <location>
        <begin position="283"/>
        <end position="304"/>
    </location>
</feature>
<dbReference type="EMBL" id="CAIJDE010000049">
    <property type="protein sequence ID" value="CAC9975512.1"/>
    <property type="molecule type" value="Genomic_DNA"/>
</dbReference>
<keyword evidence="11" id="KW-1185">Reference proteome</keyword>
<dbReference type="InterPro" id="IPR025857">
    <property type="entry name" value="MacB_PCD"/>
</dbReference>
<dbReference type="AlphaFoldDB" id="A0A9N8P2V9"/>
<feature type="domain" description="MacB-like periplasmic core" evidence="9">
    <location>
        <begin position="21"/>
        <end position="239"/>
    </location>
</feature>
<dbReference type="InterPro" id="IPR003838">
    <property type="entry name" value="ABC3_permease_C"/>
</dbReference>
<organism evidence="10 11">
    <name type="scientific">Flavobacterium panici</name>
    <dbReference type="NCBI Taxonomy" id="2654843"/>
    <lineage>
        <taxon>Bacteria</taxon>
        <taxon>Pseudomonadati</taxon>
        <taxon>Bacteroidota</taxon>
        <taxon>Flavobacteriia</taxon>
        <taxon>Flavobacteriales</taxon>
        <taxon>Flavobacteriaceae</taxon>
        <taxon>Flavobacterium</taxon>
    </lineage>
</organism>
<name>A0A9N8P2V9_9FLAO</name>
<protein>
    <submittedName>
        <fullName evidence="10">FtsX-like permease family protein</fullName>
    </submittedName>
</protein>
<feature type="transmembrane region" description="Helical" evidence="7">
    <location>
        <begin position="673"/>
        <end position="697"/>
    </location>
</feature>
<keyword evidence="5 7" id="KW-0472">Membrane</keyword>
<evidence type="ECO:0000256" key="4">
    <source>
        <dbReference type="ARBA" id="ARBA00022989"/>
    </source>
</evidence>
<evidence type="ECO:0000259" key="8">
    <source>
        <dbReference type="Pfam" id="PF02687"/>
    </source>
</evidence>
<feature type="transmembrane region" description="Helical" evidence="7">
    <location>
        <begin position="717"/>
        <end position="739"/>
    </location>
</feature>
<dbReference type="Pfam" id="PF12704">
    <property type="entry name" value="MacB_PCD"/>
    <property type="match status" value="2"/>
</dbReference>
<comment type="similarity">
    <text evidence="6">Belongs to the ABC-4 integral membrane protein family.</text>
</comment>
<gene>
    <name evidence="10" type="ORF">FLAPXU55_03226</name>
</gene>
<evidence type="ECO:0000256" key="7">
    <source>
        <dbReference type="SAM" id="Phobius"/>
    </source>
</evidence>
<dbReference type="InterPro" id="IPR050250">
    <property type="entry name" value="Macrolide_Exporter_MacB"/>
</dbReference>
<dbReference type="Proteomes" id="UP000533639">
    <property type="component" value="Unassembled WGS sequence"/>
</dbReference>
<dbReference type="Pfam" id="PF02687">
    <property type="entry name" value="FtsX"/>
    <property type="match status" value="2"/>
</dbReference>